<accession>A0A0F3GZJ1</accession>
<sequence>MSKSKSSVSAANSYKAIGEFWDKHDLSDFWGETDDADFETDIDTEVVYYAIERELSEQIQSVALRCGISADTLINSWVQEKLREQEV</sequence>
<organism evidence="1 2">
    <name type="scientific">Candidatus Magnetobacterium bavaricum</name>
    <dbReference type="NCBI Taxonomy" id="29290"/>
    <lineage>
        <taxon>Bacteria</taxon>
        <taxon>Pseudomonadati</taxon>
        <taxon>Nitrospirota</taxon>
        <taxon>Thermodesulfovibrionia</taxon>
        <taxon>Thermodesulfovibrionales</taxon>
        <taxon>Candidatus Magnetobacteriaceae</taxon>
        <taxon>Candidatus Magnetobacterium</taxon>
    </lineage>
</organism>
<reference evidence="1 2" key="1">
    <citation type="submission" date="2015-02" db="EMBL/GenBank/DDBJ databases">
        <title>Single-cell genomics of uncultivated deep-branching MTB reveals a conserved set of magnetosome genes.</title>
        <authorList>
            <person name="Kolinko S."/>
            <person name="Richter M."/>
            <person name="Glockner F.O."/>
            <person name="Brachmann A."/>
            <person name="Schuler D."/>
        </authorList>
    </citation>
    <scope>NUCLEOTIDE SEQUENCE [LARGE SCALE GENOMIC DNA]</scope>
    <source>
        <strain evidence="1">TM-1</strain>
    </source>
</reference>
<evidence type="ECO:0000313" key="2">
    <source>
        <dbReference type="Proteomes" id="UP000033423"/>
    </source>
</evidence>
<name>A0A0F3GZJ1_9BACT</name>
<dbReference type="Proteomes" id="UP000033423">
    <property type="component" value="Unassembled WGS sequence"/>
</dbReference>
<gene>
    <name evidence="1" type="ORF">MBAV_000424</name>
</gene>
<comment type="caution">
    <text evidence="1">The sequence shown here is derived from an EMBL/GenBank/DDBJ whole genome shotgun (WGS) entry which is preliminary data.</text>
</comment>
<dbReference type="AlphaFoldDB" id="A0A0F3GZJ1"/>
<proteinExistence type="predicted"/>
<protein>
    <submittedName>
        <fullName evidence="1">Uncharacterized protein</fullName>
    </submittedName>
</protein>
<evidence type="ECO:0000313" key="1">
    <source>
        <dbReference type="EMBL" id="KJU87384.1"/>
    </source>
</evidence>
<dbReference type="EMBL" id="LACI01000198">
    <property type="protein sequence ID" value="KJU87384.1"/>
    <property type="molecule type" value="Genomic_DNA"/>
</dbReference>
<keyword evidence="2" id="KW-1185">Reference proteome</keyword>